<name>A0A7R9JAD2_TIMCA</name>
<evidence type="ECO:0000256" key="3">
    <source>
        <dbReference type="ARBA" id="ARBA00022771"/>
    </source>
</evidence>
<feature type="coiled-coil region" evidence="6">
    <location>
        <begin position="385"/>
        <end position="413"/>
    </location>
</feature>
<evidence type="ECO:0000259" key="7">
    <source>
        <dbReference type="PROSITE" id="PS50089"/>
    </source>
</evidence>
<sequence>MPLFGKKDNKRVDYKARLEHKLYLAREDPEPVFDLSDCALKSVPAGIYSLCKVFRKDALYLQENQLRSLAGGGNLQDLSLLQVLDIHSNSFIFLPDDITLLRSLRILNVSSNNLKSLPEALCSLQKLRVLNVSFNNLRAIPSSVGKLCYLHTLDLRGNKSLNTLPNNLCQATGLRELMVDPTGFIHPPSSVVQMGTVEVIKFLCSELGVGYVSPCESPEEGAFASNSSCKVNSPDADDKDKFFQTFWREDNRESRNKTYHSIDILSYGGLPIAIVEQRQLERIALEKELEEQHRRELELQHGARANKNRVGTECNTDTHTSEVHLLEDLAVQQSHLESEIMRVQMDRETDRLHLIKQIQQVELTADAVISQLLALSEISRDSSQLQHLLEQELKEEDRLLNMRQEEYQSLRRKEVLNGMEALLEEECRREAKLREYEEGRAEATRTLLSQEVETDKQLSTLLLSQGQAQSELVGRLQKDEELQRAAVAALLERGDARSWALVHQVAVVESQLASLTALEMERKKLEMNEQIFDLSEKRVALSAMLVDLLSQQADRRRQLLNTLDEMERRRWISDQEKGEKSDEDFWLLQYQRLLDSRPYSLVEMERSLDPMLAQHLVVHGAIHCLPFLAQWAYSTQDLHQLNDHKLREASYISSPLALLTLLYPPPPARLSYQIPAAGVTLAQDRAAILEAVNSFLEQLARQLAAPEDSGASAPTLEAEGPMSVAECAVCLDNTCEVIFVPCGHMCCCIKCAELVGQCPLCRADINQKVRVIQP</sequence>
<feature type="coiled-coil region" evidence="6">
    <location>
        <begin position="508"/>
        <end position="569"/>
    </location>
</feature>
<dbReference type="SMART" id="SM00369">
    <property type="entry name" value="LRR_TYP"/>
    <property type="match status" value="3"/>
</dbReference>
<keyword evidence="3 5" id="KW-0863">Zinc-finger</keyword>
<keyword evidence="4" id="KW-0862">Zinc</keyword>
<keyword evidence="2" id="KW-0677">Repeat</keyword>
<dbReference type="SUPFAM" id="SSF52058">
    <property type="entry name" value="L domain-like"/>
    <property type="match status" value="1"/>
</dbReference>
<dbReference type="PANTHER" id="PTHR48051:SF47">
    <property type="entry name" value="LEUCINE RICH REPEAT AND STERILE ALPHA MOTIF CONTAINING 1"/>
    <property type="match status" value="1"/>
</dbReference>
<dbReference type="Pfam" id="PF13855">
    <property type="entry name" value="LRR_8"/>
    <property type="match status" value="1"/>
</dbReference>
<keyword evidence="1" id="KW-0433">Leucine-rich repeat</keyword>
<evidence type="ECO:0000256" key="6">
    <source>
        <dbReference type="SAM" id="Coils"/>
    </source>
</evidence>
<proteinExistence type="predicted"/>
<dbReference type="SUPFAM" id="SSF57850">
    <property type="entry name" value="RING/U-box"/>
    <property type="match status" value="1"/>
</dbReference>
<evidence type="ECO:0000256" key="4">
    <source>
        <dbReference type="ARBA" id="ARBA00022833"/>
    </source>
</evidence>
<dbReference type="InterPro" id="IPR032675">
    <property type="entry name" value="LRR_dom_sf"/>
</dbReference>
<dbReference type="Pfam" id="PF13920">
    <property type="entry name" value="zf-C3HC4_3"/>
    <property type="match status" value="1"/>
</dbReference>
<evidence type="ECO:0000256" key="2">
    <source>
        <dbReference type="ARBA" id="ARBA00022737"/>
    </source>
</evidence>
<dbReference type="CDD" id="cd16515">
    <property type="entry name" value="RING-HC_LRSAM1"/>
    <property type="match status" value="1"/>
</dbReference>
<evidence type="ECO:0000313" key="8">
    <source>
        <dbReference type="EMBL" id="CAD7575579.1"/>
    </source>
</evidence>
<keyword evidence="3 5" id="KW-0479">Metal-binding</keyword>
<reference evidence="8" key="1">
    <citation type="submission" date="2020-11" db="EMBL/GenBank/DDBJ databases">
        <authorList>
            <person name="Tran Van P."/>
        </authorList>
    </citation>
    <scope>NUCLEOTIDE SEQUENCE</scope>
</reference>
<feature type="domain" description="RING-type" evidence="7">
    <location>
        <begin position="727"/>
        <end position="762"/>
    </location>
</feature>
<dbReference type="SMART" id="SM00364">
    <property type="entry name" value="LRR_BAC"/>
    <property type="match status" value="2"/>
</dbReference>
<accession>A0A7R9JAD2</accession>
<dbReference type="GO" id="GO:0005737">
    <property type="term" value="C:cytoplasm"/>
    <property type="evidence" value="ECO:0007669"/>
    <property type="project" value="TreeGrafter"/>
</dbReference>
<dbReference type="PROSITE" id="PS50089">
    <property type="entry name" value="ZF_RING_2"/>
    <property type="match status" value="1"/>
</dbReference>
<dbReference type="InterPro" id="IPR013083">
    <property type="entry name" value="Znf_RING/FYVE/PHD"/>
</dbReference>
<dbReference type="InterPro" id="IPR003591">
    <property type="entry name" value="Leu-rich_rpt_typical-subtyp"/>
</dbReference>
<protein>
    <submittedName>
        <fullName evidence="8">(California timema) hypothetical protein</fullName>
    </submittedName>
</protein>
<dbReference type="PANTHER" id="PTHR48051">
    <property type="match status" value="1"/>
</dbReference>
<dbReference type="GO" id="GO:0008270">
    <property type="term" value="F:zinc ion binding"/>
    <property type="evidence" value="ECO:0007669"/>
    <property type="project" value="UniProtKB-KW"/>
</dbReference>
<gene>
    <name evidence="8" type="ORF">TCMB3V08_LOCUS8168</name>
</gene>
<keyword evidence="6" id="KW-0175">Coiled coil</keyword>
<organism evidence="8">
    <name type="scientific">Timema californicum</name>
    <name type="common">California timema</name>
    <name type="synonym">Walking stick</name>
    <dbReference type="NCBI Taxonomy" id="61474"/>
    <lineage>
        <taxon>Eukaryota</taxon>
        <taxon>Metazoa</taxon>
        <taxon>Ecdysozoa</taxon>
        <taxon>Arthropoda</taxon>
        <taxon>Hexapoda</taxon>
        <taxon>Insecta</taxon>
        <taxon>Pterygota</taxon>
        <taxon>Neoptera</taxon>
        <taxon>Polyneoptera</taxon>
        <taxon>Phasmatodea</taxon>
        <taxon>Timematodea</taxon>
        <taxon>Timematoidea</taxon>
        <taxon>Timematidae</taxon>
        <taxon>Timema</taxon>
    </lineage>
</organism>
<dbReference type="InterPro" id="IPR001611">
    <property type="entry name" value="Leu-rich_rpt"/>
</dbReference>
<dbReference type="InterPro" id="IPR050216">
    <property type="entry name" value="LRR_domain-containing"/>
</dbReference>
<dbReference type="AlphaFoldDB" id="A0A7R9JAD2"/>
<dbReference type="PROSITE" id="PS51450">
    <property type="entry name" value="LRR"/>
    <property type="match status" value="1"/>
</dbReference>
<evidence type="ECO:0000256" key="1">
    <source>
        <dbReference type="ARBA" id="ARBA00022614"/>
    </source>
</evidence>
<dbReference type="Gene3D" id="3.80.10.10">
    <property type="entry name" value="Ribonuclease Inhibitor"/>
    <property type="match status" value="1"/>
</dbReference>
<dbReference type="InterPro" id="IPR001841">
    <property type="entry name" value="Znf_RING"/>
</dbReference>
<dbReference type="EMBL" id="OE183361">
    <property type="protein sequence ID" value="CAD7575579.1"/>
    <property type="molecule type" value="Genomic_DNA"/>
</dbReference>
<evidence type="ECO:0000256" key="5">
    <source>
        <dbReference type="PROSITE-ProRule" id="PRU00175"/>
    </source>
</evidence>
<dbReference type="Gene3D" id="3.30.40.10">
    <property type="entry name" value="Zinc/RING finger domain, C3HC4 (zinc finger)"/>
    <property type="match status" value="1"/>
</dbReference>